<name>A0ACB0M5L3_TRIPR</name>
<evidence type="ECO:0000313" key="1">
    <source>
        <dbReference type="EMBL" id="CAJ2674732.1"/>
    </source>
</evidence>
<comment type="caution">
    <text evidence="1">The sequence shown here is derived from an EMBL/GenBank/DDBJ whole genome shotgun (WGS) entry which is preliminary data.</text>
</comment>
<evidence type="ECO:0000313" key="2">
    <source>
        <dbReference type="Proteomes" id="UP001177021"/>
    </source>
</evidence>
<sequence length="55" mass="5886">MKQEIPHAHIVELLVLGGSLKDQYTAMLCSISFDVCNGSAVIWKPKSHGTVSGGM</sequence>
<reference evidence="1" key="1">
    <citation type="submission" date="2023-10" db="EMBL/GenBank/DDBJ databases">
        <authorList>
            <person name="Rodriguez Cubillos JULIANA M."/>
            <person name="De Vega J."/>
        </authorList>
    </citation>
    <scope>NUCLEOTIDE SEQUENCE</scope>
</reference>
<protein>
    <submittedName>
        <fullName evidence="1">Uncharacterized protein</fullName>
    </submittedName>
</protein>
<organism evidence="1 2">
    <name type="scientific">Trifolium pratense</name>
    <name type="common">Red clover</name>
    <dbReference type="NCBI Taxonomy" id="57577"/>
    <lineage>
        <taxon>Eukaryota</taxon>
        <taxon>Viridiplantae</taxon>
        <taxon>Streptophyta</taxon>
        <taxon>Embryophyta</taxon>
        <taxon>Tracheophyta</taxon>
        <taxon>Spermatophyta</taxon>
        <taxon>Magnoliopsida</taxon>
        <taxon>eudicotyledons</taxon>
        <taxon>Gunneridae</taxon>
        <taxon>Pentapetalae</taxon>
        <taxon>rosids</taxon>
        <taxon>fabids</taxon>
        <taxon>Fabales</taxon>
        <taxon>Fabaceae</taxon>
        <taxon>Papilionoideae</taxon>
        <taxon>50 kb inversion clade</taxon>
        <taxon>NPAAA clade</taxon>
        <taxon>Hologalegina</taxon>
        <taxon>IRL clade</taxon>
        <taxon>Trifolieae</taxon>
        <taxon>Trifolium</taxon>
    </lineage>
</organism>
<keyword evidence="2" id="KW-1185">Reference proteome</keyword>
<dbReference type="EMBL" id="CASHSV030000716">
    <property type="protein sequence ID" value="CAJ2674732.1"/>
    <property type="molecule type" value="Genomic_DNA"/>
</dbReference>
<dbReference type="Proteomes" id="UP001177021">
    <property type="component" value="Unassembled WGS sequence"/>
</dbReference>
<proteinExistence type="predicted"/>
<gene>
    <name evidence="1" type="ORF">MILVUS5_LOCUS37915</name>
</gene>
<accession>A0ACB0M5L3</accession>